<dbReference type="InterPro" id="IPR035649">
    <property type="entry name" value="EFG_V"/>
</dbReference>
<dbReference type="PANTHER" id="PTHR43261">
    <property type="entry name" value="TRANSLATION ELONGATION FACTOR G-RELATED"/>
    <property type="match status" value="1"/>
</dbReference>
<dbReference type="InterPro" id="IPR035647">
    <property type="entry name" value="EFG_III/V"/>
</dbReference>
<dbReference type="InterPro" id="IPR027417">
    <property type="entry name" value="P-loop_NTPase"/>
</dbReference>
<dbReference type="NCBIfam" id="NF009381">
    <property type="entry name" value="PRK12740.1-5"/>
    <property type="match status" value="1"/>
</dbReference>
<dbReference type="Pfam" id="PF03764">
    <property type="entry name" value="EFG_IV"/>
    <property type="match status" value="1"/>
</dbReference>
<dbReference type="InterPro" id="IPR005517">
    <property type="entry name" value="Transl_elong_EFG/EF2_IV"/>
</dbReference>
<evidence type="ECO:0000313" key="4">
    <source>
        <dbReference type="EMBL" id="WAX56861.1"/>
    </source>
</evidence>
<dbReference type="InterPro" id="IPR009000">
    <property type="entry name" value="Transl_B-barrel_sf"/>
</dbReference>
<dbReference type="InterPro" id="IPR000640">
    <property type="entry name" value="EFG_V-like"/>
</dbReference>
<dbReference type="Gene3D" id="3.40.50.300">
    <property type="entry name" value="P-loop containing nucleotide triphosphate hydrolases"/>
    <property type="match status" value="1"/>
</dbReference>
<dbReference type="InterPro" id="IPR005225">
    <property type="entry name" value="Small_GTP-bd"/>
</dbReference>
<dbReference type="Gene3D" id="3.30.70.870">
    <property type="entry name" value="Elongation Factor G (Translational Gtpase), domain 3"/>
    <property type="match status" value="1"/>
</dbReference>
<proteinExistence type="predicted"/>
<keyword evidence="1" id="KW-0547">Nucleotide-binding</keyword>
<name>A0ABY7JWD3_9ACTN</name>
<dbReference type="Pfam" id="PF00009">
    <property type="entry name" value="GTP_EFTU"/>
    <property type="match status" value="1"/>
</dbReference>
<dbReference type="InterPro" id="IPR000795">
    <property type="entry name" value="T_Tr_GTP-bd_dom"/>
</dbReference>
<accession>A0ABY7JWD3</accession>
<protein>
    <submittedName>
        <fullName evidence="4">Elongation factor G-like protein EF-G2</fullName>
    </submittedName>
</protein>
<dbReference type="Gene3D" id="2.40.30.10">
    <property type="entry name" value="Translation factors"/>
    <property type="match status" value="1"/>
</dbReference>
<gene>
    <name evidence="4" type="ORF">M6B22_20385</name>
</gene>
<dbReference type="Pfam" id="PF14492">
    <property type="entry name" value="EFG_III"/>
    <property type="match status" value="1"/>
</dbReference>
<dbReference type="InterPro" id="IPR020568">
    <property type="entry name" value="Ribosomal_Su5_D2-typ_SF"/>
</dbReference>
<evidence type="ECO:0000256" key="1">
    <source>
        <dbReference type="ARBA" id="ARBA00022741"/>
    </source>
</evidence>
<dbReference type="Pfam" id="PF00679">
    <property type="entry name" value="EFG_C"/>
    <property type="match status" value="1"/>
</dbReference>
<dbReference type="NCBIfam" id="TIGR00231">
    <property type="entry name" value="small_GTP"/>
    <property type="match status" value="1"/>
</dbReference>
<dbReference type="SUPFAM" id="SSF52540">
    <property type="entry name" value="P-loop containing nucleoside triphosphate hydrolases"/>
    <property type="match status" value="1"/>
</dbReference>
<dbReference type="CDD" id="cd03713">
    <property type="entry name" value="EFG_mtEFG_C"/>
    <property type="match status" value="1"/>
</dbReference>
<dbReference type="EMBL" id="CP097463">
    <property type="protein sequence ID" value="WAX56861.1"/>
    <property type="molecule type" value="Genomic_DNA"/>
</dbReference>
<dbReference type="PANTHER" id="PTHR43261:SF6">
    <property type="entry name" value="ELONGATION FACTOR G-LIKE PROTEIN"/>
    <property type="match status" value="1"/>
</dbReference>
<keyword evidence="2" id="KW-0342">GTP-binding</keyword>
<dbReference type="SMART" id="SM00838">
    <property type="entry name" value="EFG_C"/>
    <property type="match status" value="1"/>
</dbReference>
<dbReference type="InterPro" id="IPR041095">
    <property type="entry name" value="EFG_II"/>
</dbReference>
<dbReference type="Gene3D" id="3.30.230.10">
    <property type="match status" value="1"/>
</dbReference>
<evidence type="ECO:0000256" key="2">
    <source>
        <dbReference type="ARBA" id="ARBA00023134"/>
    </source>
</evidence>
<dbReference type="SUPFAM" id="SSF50447">
    <property type="entry name" value="Translation proteins"/>
    <property type="match status" value="1"/>
</dbReference>
<organism evidence="4 5">
    <name type="scientific">Jatrophihabitans cynanchi</name>
    <dbReference type="NCBI Taxonomy" id="2944128"/>
    <lineage>
        <taxon>Bacteria</taxon>
        <taxon>Bacillati</taxon>
        <taxon>Actinomycetota</taxon>
        <taxon>Actinomycetes</taxon>
        <taxon>Jatrophihabitantales</taxon>
        <taxon>Jatrophihabitantaceae</taxon>
        <taxon>Jatrophihabitans</taxon>
    </lineage>
</organism>
<reference evidence="4" key="1">
    <citation type="submission" date="2022-05" db="EMBL/GenBank/DDBJ databases">
        <title>Jatrophihabitans sp. SB3-54 whole genome sequence.</title>
        <authorList>
            <person name="Suh M.K."/>
            <person name="Eom M.K."/>
            <person name="Kim J.S."/>
            <person name="Kim H.S."/>
            <person name="Do H.E."/>
            <person name="Shin Y.K."/>
            <person name="Lee J.-S."/>
        </authorList>
    </citation>
    <scope>NUCLEOTIDE SEQUENCE</scope>
    <source>
        <strain evidence="4">SB3-54</strain>
    </source>
</reference>
<dbReference type="SMART" id="SM00889">
    <property type="entry name" value="EFG_IV"/>
    <property type="match status" value="1"/>
</dbReference>
<dbReference type="NCBIfam" id="NF009377">
    <property type="entry name" value="PRK12740.1-1"/>
    <property type="match status" value="1"/>
</dbReference>
<evidence type="ECO:0000313" key="5">
    <source>
        <dbReference type="Proteomes" id="UP001164693"/>
    </source>
</evidence>
<evidence type="ECO:0000259" key="3">
    <source>
        <dbReference type="PROSITE" id="PS51722"/>
    </source>
</evidence>
<dbReference type="SUPFAM" id="SSF54211">
    <property type="entry name" value="Ribosomal protein S5 domain 2-like"/>
    <property type="match status" value="1"/>
</dbReference>
<dbReference type="InterPro" id="IPR014721">
    <property type="entry name" value="Ribsml_uS5_D2-typ_fold_subgr"/>
</dbReference>
<dbReference type="SUPFAM" id="SSF54980">
    <property type="entry name" value="EF-G C-terminal domain-like"/>
    <property type="match status" value="2"/>
</dbReference>
<keyword evidence="5" id="KW-1185">Reference proteome</keyword>
<dbReference type="PROSITE" id="PS51722">
    <property type="entry name" value="G_TR_2"/>
    <property type="match status" value="1"/>
</dbReference>
<sequence>MSTKKAATRTSTALFDTADRPEKLRNVTLVGHSAAGKTTLVEALLAATGAIPRAGSVADGSTVSDHDPVEVSQQRSVALSVCPLQWDGVVVNLLDTPGYPDFTGELRAGLRAADAALFVVSAAEDIDPITVSLWEECGAIGTPRAVVITKLDAPRADFARAVTACQQVFGGADGQAVLPLYLPVGGAGEGEPPHALVGLLTRTVYDYSNGFPPAESGSGAEAIDIDADRAALIEAIINNSEDESLLDRYLAGEDIGLDVLVDDLETAVARATFFPVIPACAGTGLGLAELLEILSGGFPSPVELDPPATTTLDGAPGPQLRCDPDGPLVAEIVRTSVDPYLGRLSVLRVFSGTITPESQVHISGHGGADRGHPDHDADERVGQLHSPLGATLRPIERAIAGDICAIGRLGSAETGDTVSDKANPLLIAPWDMPEPLLPIAVQAATRGDEDALAKALGRLTAGDPTVRVERHQDTGQLVLWCLGEAHADVVLDRLRSTGAHVDTVPLRIALRETFTAEARGHGRLVKQSGGHGQFAVCDVIISPLPRGSGVQFTEKVVGGSVPSQFISSVEKGVRAQLDSGLDNDHIPLTDVQVTLVDGKAHSVDSSDAAFQTAGALAVKDAAAAARPALLEPIAVLEVTVPDAHVGGVLSDLSGRRGRVTGTEPDPSAHVGMERTIVHAEVPESELVRYAITLRSLTAGTGRFTRAFSRMELVPAQVADTLRKPAE</sequence>
<dbReference type="Pfam" id="PF22042">
    <property type="entry name" value="EF-G_D2"/>
    <property type="match status" value="1"/>
</dbReference>
<dbReference type="PRINTS" id="PR00315">
    <property type="entry name" value="ELONGATNFCT"/>
</dbReference>
<dbReference type="RefSeq" id="WP_269443396.1">
    <property type="nucleotide sequence ID" value="NZ_CP097463.1"/>
</dbReference>
<feature type="domain" description="Tr-type G" evidence="3">
    <location>
        <begin position="22"/>
        <end position="302"/>
    </location>
</feature>
<dbReference type="InterPro" id="IPR053905">
    <property type="entry name" value="EF-G-like_DII"/>
</dbReference>
<dbReference type="Proteomes" id="UP001164693">
    <property type="component" value="Chromosome"/>
</dbReference>
<dbReference type="Gene3D" id="3.30.70.240">
    <property type="match status" value="1"/>
</dbReference>